<reference evidence="3 4" key="1">
    <citation type="journal article" date="2019" name="Front. Microbiol.">
        <title>Ammonia Oxidation by the Arctic Terrestrial Thaumarchaeote Candidatus Nitrosocosmicus arcticus Is Stimulated by Increasing Temperatures.</title>
        <authorList>
            <person name="Alves R.J.E."/>
            <person name="Kerou M."/>
            <person name="Zappe A."/>
            <person name="Bittner R."/>
            <person name="Abby S.S."/>
            <person name="Schmidt H.A."/>
            <person name="Pfeifer K."/>
            <person name="Schleper C."/>
        </authorList>
    </citation>
    <scope>NUCLEOTIDE SEQUENCE [LARGE SCALE GENOMIC DNA]</scope>
    <source>
        <strain evidence="3 4">Kfb</strain>
    </source>
</reference>
<keyword evidence="1" id="KW-1133">Transmembrane helix</keyword>
<dbReference type="Proteomes" id="UP000315289">
    <property type="component" value="Unassembled WGS sequence"/>
</dbReference>
<name>A0A557SXY8_9ARCH</name>
<proteinExistence type="predicted"/>
<dbReference type="OrthoDB" id="11546at2157"/>
<evidence type="ECO:0000313" key="3">
    <source>
        <dbReference type="EMBL" id="TVP41461.1"/>
    </source>
</evidence>
<sequence length="140" mass="14344">MNKAYSMVAAFSLVMGSILLLPVLNIAYAQYSGQPGSATLEEQLTLAKEKITNAQQQGAYGSGTAMFGTNLDNTVLMIIIITVIIGGVAAAFFIAGGSTKKKKTLVVGADGTSTSGKFCTNCGTQVGDGQKFCGNCGTKA</sequence>
<organism evidence="3 4">
    <name type="scientific">Candidatus Nitrosocosmicus arcticus</name>
    <dbReference type="NCBI Taxonomy" id="2035267"/>
    <lineage>
        <taxon>Archaea</taxon>
        <taxon>Nitrososphaerota</taxon>
        <taxon>Nitrososphaeria</taxon>
        <taxon>Nitrososphaerales</taxon>
        <taxon>Nitrososphaeraceae</taxon>
        <taxon>Candidatus Nitrosocosmicus</taxon>
    </lineage>
</organism>
<keyword evidence="4" id="KW-1185">Reference proteome</keyword>
<dbReference type="RefSeq" id="WP_144728940.1">
    <property type="nucleotide sequence ID" value="NZ_ML675579.1"/>
</dbReference>
<dbReference type="InterPro" id="IPR026870">
    <property type="entry name" value="Zinc_ribbon_dom"/>
</dbReference>
<feature type="transmembrane region" description="Helical" evidence="1">
    <location>
        <begin position="75"/>
        <end position="95"/>
    </location>
</feature>
<protein>
    <recommendedName>
        <fullName evidence="2">Zinc-ribbon domain-containing protein</fullName>
    </recommendedName>
</protein>
<accession>A0A557SXY8</accession>
<dbReference type="AlphaFoldDB" id="A0A557SXY8"/>
<evidence type="ECO:0000313" key="4">
    <source>
        <dbReference type="Proteomes" id="UP000315289"/>
    </source>
</evidence>
<dbReference type="Pfam" id="PF13240">
    <property type="entry name" value="Zn_Ribbon_1"/>
    <property type="match status" value="1"/>
</dbReference>
<evidence type="ECO:0000259" key="2">
    <source>
        <dbReference type="Pfam" id="PF13240"/>
    </source>
</evidence>
<comment type="caution">
    <text evidence="3">The sequence shown here is derived from an EMBL/GenBank/DDBJ whole genome shotgun (WGS) entry which is preliminary data.</text>
</comment>
<keyword evidence="1" id="KW-0472">Membrane</keyword>
<gene>
    <name evidence="3" type="ORF">NARC_30176</name>
</gene>
<feature type="domain" description="Zinc-ribbon" evidence="2">
    <location>
        <begin position="118"/>
        <end position="139"/>
    </location>
</feature>
<keyword evidence="1" id="KW-0812">Transmembrane</keyword>
<dbReference type="EMBL" id="VOAH01000003">
    <property type="protein sequence ID" value="TVP41461.1"/>
    <property type="molecule type" value="Genomic_DNA"/>
</dbReference>
<evidence type="ECO:0000256" key="1">
    <source>
        <dbReference type="SAM" id="Phobius"/>
    </source>
</evidence>